<name>G8T8C5_NIAKG</name>
<accession>G8T8C5</accession>
<dbReference type="EMBL" id="CP003178">
    <property type="protein sequence ID" value="AEV99095.1"/>
    <property type="molecule type" value="Genomic_DNA"/>
</dbReference>
<sequence length="48" mass="5478">MDIEKIKAFRRLYVATDQQMSGVEETGNGGPFDDLMSELEIRMRGLTK</sequence>
<proteinExistence type="predicted"/>
<organism evidence="1 2">
    <name type="scientific">Niastella koreensis (strain DSM 17620 / KACC 11465 / NBRC 106392 / GR20-10)</name>
    <dbReference type="NCBI Taxonomy" id="700598"/>
    <lineage>
        <taxon>Bacteria</taxon>
        <taxon>Pseudomonadati</taxon>
        <taxon>Bacteroidota</taxon>
        <taxon>Chitinophagia</taxon>
        <taxon>Chitinophagales</taxon>
        <taxon>Chitinophagaceae</taxon>
        <taxon>Niastella</taxon>
    </lineage>
</organism>
<reference evidence="1 2" key="1">
    <citation type="submission" date="2011-12" db="EMBL/GenBank/DDBJ databases">
        <title>The complete genome of Niastella koreensis GR20-10.</title>
        <authorList>
            <consortium name="US DOE Joint Genome Institute (JGI-PGF)"/>
            <person name="Lucas S."/>
            <person name="Han J."/>
            <person name="Lapidus A."/>
            <person name="Bruce D."/>
            <person name="Goodwin L."/>
            <person name="Pitluck S."/>
            <person name="Peters L."/>
            <person name="Kyrpides N."/>
            <person name="Mavromatis K."/>
            <person name="Ivanova N."/>
            <person name="Mikhailova N."/>
            <person name="Davenport K."/>
            <person name="Saunders E."/>
            <person name="Detter J.C."/>
            <person name="Tapia R."/>
            <person name="Han C."/>
            <person name="Land M."/>
            <person name="Hauser L."/>
            <person name="Markowitz V."/>
            <person name="Cheng J.-F."/>
            <person name="Hugenholtz P."/>
            <person name="Woyke T."/>
            <person name="Wu D."/>
            <person name="Tindall B."/>
            <person name="Pomrenke H."/>
            <person name="Brambilla E."/>
            <person name="Klenk H.-P."/>
            <person name="Eisen J.A."/>
        </authorList>
    </citation>
    <scope>NUCLEOTIDE SEQUENCE [LARGE SCALE GENOMIC DNA]</scope>
    <source>
        <strain evidence="2">DSM 17620 / KACC 11465 / NBRC 106392 / GR20-10</strain>
    </source>
</reference>
<dbReference type="AlphaFoldDB" id="G8T8C5"/>
<gene>
    <name evidence="1" type="ordered locus">Niako_2760</name>
</gene>
<evidence type="ECO:0000313" key="2">
    <source>
        <dbReference type="Proteomes" id="UP000005438"/>
    </source>
</evidence>
<dbReference type="HOGENOM" id="CLU_3155359_0_0_10"/>
<dbReference type="STRING" id="700598.Niako_2760"/>
<dbReference type="RefSeq" id="WP_014219009.1">
    <property type="nucleotide sequence ID" value="NC_016609.1"/>
</dbReference>
<protein>
    <submittedName>
        <fullName evidence="1">Uncharacterized protein</fullName>
    </submittedName>
</protein>
<evidence type="ECO:0000313" key="1">
    <source>
        <dbReference type="EMBL" id="AEV99095.1"/>
    </source>
</evidence>
<dbReference type="KEGG" id="nko:Niako_2760"/>
<dbReference type="Proteomes" id="UP000005438">
    <property type="component" value="Chromosome"/>
</dbReference>